<accession>A0ABQ4NTA6</accession>
<name>A0ABQ4NTA6_9GAMM</name>
<gene>
    <name evidence="1" type="ORF">TUM4630_35220</name>
</gene>
<organism evidence="1 2">
    <name type="scientific">Shewanella algidipiscicola</name>
    <dbReference type="NCBI Taxonomy" id="614070"/>
    <lineage>
        <taxon>Bacteria</taxon>
        <taxon>Pseudomonadati</taxon>
        <taxon>Pseudomonadota</taxon>
        <taxon>Gammaproteobacteria</taxon>
        <taxon>Alteromonadales</taxon>
        <taxon>Shewanellaceae</taxon>
        <taxon>Shewanella</taxon>
    </lineage>
</organism>
<evidence type="ECO:0000313" key="2">
    <source>
        <dbReference type="Proteomes" id="UP000761574"/>
    </source>
</evidence>
<dbReference type="Pfam" id="PF13469">
    <property type="entry name" value="Sulfotransfer_3"/>
    <property type="match status" value="1"/>
</dbReference>
<dbReference type="SUPFAM" id="SSF52540">
    <property type="entry name" value="P-loop containing nucleoside triphosphate hydrolases"/>
    <property type="match status" value="1"/>
</dbReference>
<protein>
    <recommendedName>
        <fullName evidence="3">Sulfotransferase</fullName>
    </recommendedName>
</protein>
<dbReference type="EMBL" id="BPFB01000076">
    <property type="protein sequence ID" value="GIU02816.1"/>
    <property type="molecule type" value="Genomic_DNA"/>
</dbReference>
<sequence length="239" mass="28251">MWKPLFICGCPRSGTSALRNVFNADPRFALGMERYYSRGSTTFSLKREHFSKSRFYDLQEGDTFWASLDNCSSNKSYFDDSIYRGDKIPLLYKHLQSLFIEMPDSTVLFIVRDIYEVAASYNVRAKDENDSLWARNQDFKVAVDDWNESLVHFYQSFQERKEKVIPIFFDDFFSNEAALDVIFRKLGLNNEYIDFVPFVSKYIDIKTKKKDTILSYEEKNYISENANLKLLAWLKEKFK</sequence>
<dbReference type="Proteomes" id="UP000761574">
    <property type="component" value="Unassembled WGS sequence"/>
</dbReference>
<dbReference type="InterPro" id="IPR027417">
    <property type="entry name" value="P-loop_NTPase"/>
</dbReference>
<dbReference type="RefSeq" id="WP_119977530.1">
    <property type="nucleotide sequence ID" value="NZ_BPFB01000076.1"/>
</dbReference>
<comment type="caution">
    <text evidence="1">The sequence shown here is derived from an EMBL/GenBank/DDBJ whole genome shotgun (WGS) entry which is preliminary data.</text>
</comment>
<evidence type="ECO:0000313" key="1">
    <source>
        <dbReference type="EMBL" id="GIU02816.1"/>
    </source>
</evidence>
<reference evidence="1 2" key="1">
    <citation type="submission" date="2021-05" db="EMBL/GenBank/DDBJ databases">
        <title>Molecular characterization for Shewanella algae harboring chromosomal blaOXA-55-like strains isolated from clinical and environment sample.</title>
        <authorList>
            <person name="Ohama Y."/>
            <person name="Aoki K."/>
            <person name="Harada S."/>
            <person name="Moriya K."/>
            <person name="Ishii Y."/>
            <person name="Tateda K."/>
        </authorList>
    </citation>
    <scope>NUCLEOTIDE SEQUENCE [LARGE SCALE GENOMIC DNA]</scope>
    <source>
        <strain evidence="1 2">LMG 23746</strain>
    </source>
</reference>
<keyword evidence="2" id="KW-1185">Reference proteome</keyword>
<dbReference type="Gene3D" id="3.40.50.300">
    <property type="entry name" value="P-loop containing nucleotide triphosphate hydrolases"/>
    <property type="match status" value="1"/>
</dbReference>
<proteinExistence type="predicted"/>
<evidence type="ECO:0008006" key="3">
    <source>
        <dbReference type="Google" id="ProtNLM"/>
    </source>
</evidence>